<reference evidence="3 4" key="1">
    <citation type="submission" date="2018-11" db="EMBL/GenBank/DDBJ databases">
        <authorList>
            <consortium name="Pathogen Informatics"/>
        </authorList>
    </citation>
    <scope>NUCLEOTIDE SEQUENCE [LARGE SCALE GENOMIC DNA]</scope>
    <source>
        <strain evidence="3 4">Zambia</strain>
    </source>
</reference>
<keyword evidence="1" id="KW-1015">Disulfide bond</keyword>
<dbReference type="Proteomes" id="UP000277204">
    <property type="component" value="Unassembled WGS sequence"/>
</dbReference>
<evidence type="ECO:0000259" key="2">
    <source>
        <dbReference type="PROSITE" id="PS50279"/>
    </source>
</evidence>
<dbReference type="Gene3D" id="4.10.410.10">
    <property type="entry name" value="Pancreatic trypsin inhibitor Kunitz domain"/>
    <property type="match status" value="1"/>
</dbReference>
<dbReference type="InterPro" id="IPR020901">
    <property type="entry name" value="Prtase_inh_Kunz-CS"/>
</dbReference>
<dbReference type="EMBL" id="UZAI01018915">
    <property type="protein sequence ID" value="VDP41252.1"/>
    <property type="molecule type" value="Genomic_DNA"/>
</dbReference>
<evidence type="ECO:0000256" key="1">
    <source>
        <dbReference type="ARBA" id="ARBA00023157"/>
    </source>
</evidence>
<organism evidence="3 4">
    <name type="scientific">Schistosoma margrebowiei</name>
    <dbReference type="NCBI Taxonomy" id="48269"/>
    <lineage>
        <taxon>Eukaryota</taxon>
        <taxon>Metazoa</taxon>
        <taxon>Spiralia</taxon>
        <taxon>Lophotrochozoa</taxon>
        <taxon>Platyhelminthes</taxon>
        <taxon>Trematoda</taxon>
        <taxon>Digenea</taxon>
        <taxon>Strigeidida</taxon>
        <taxon>Schistosomatoidea</taxon>
        <taxon>Schistosomatidae</taxon>
        <taxon>Schistosoma</taxon>
    </lineage>
</organism>
<sequence>MIKRFYYNRVNKTCEVFYYGGCFGNGNNFLSKTECELKYDNTPVNCNTSMPTITNKSLCS</sequence>
<dbReference type="SUPFAM" id="SSF57362">
    <property type="entry name" value="BPTI-like"/>
    <property type="match status" value="1"/>
</dbReference>
<dbReference type="InterPro" id="IPR002223">
    <property type="entry name" value="Kunitz_BPTI"/>
</dbReference>
<dbReference type="PROSITE" id="PS00280">
    <property type="entry name" value="BPTI_KUNITZ_1"/>
    <property type="match status" value="1"/>
</dbReference>
<dbReference type="PANTHER" id="PTHR10083:SF374">
    <property type="entry name" value="BPTI_KUNITZ INHIBITOR DOMAIN-CONTAINING PROTEIN"/>
    <property type="match status" value="1"/>
</dbReference>
<proteinExistence type="predicted"/>
<dbReference type="AlphaFoldDB" id="A0A3P8CQZ7"/>
<dbReference type="PROSITE" id="PS50279">
    <property type="entry name" value="BPTI_KUNITZ_2"/>
    <property type="match status" value="1"/>
</dbReference>
<feature type="domain" description="BPTI/Kunitz inhibitor" evidence="2">
    <location>
        <begin position="1"/>
        <end position="36"/>
    </location>
</feature>
<evidence type="ECO:0000313" key="3">
    <source>
        <dbReference type="EMBL" id="VDP41252.1"/>
    </source>
</evidence>
<keyword evidence="4" id="KW-1185">Reference proteome</keyword>
<dbReference type="Pfam" id="PF00014">
    <property type="entry name" value="Kunitz_BPTI"/>
    <property type="match status" value="1"/>
</dbReference>
<dbReference type="CDD" id="cd00109">
    <property type="entry name" value="Kunitz-type"/>
    <property type="match status" value="1"/>
</dbReference>
<name>A0A3P8CQZ7_9TREM</name>
<dbReference type="PANTHER" id="PTHR10083">
    <property type="entry name" value="KUNITZ-TYPE PROTEASE INHIBITOR-RELATED"/>
    <property type="match status" value="1"/>
</dbReference>
<dbReference type="InterPro" id="IPR050098">
    <property type="entry name" value="TFPI/VKTCI-like"/>
</dbReference>
<protein>
    <recommendedName>
        <fullName evidence="2">BPTI/Kunitz inhibitor domain-containing protein</fullName>
    </recommendedName>
</protein>
<evidence type="ECO:0000313" key="4">
    <source>
        <dbReference type="Proteomes" id="UP000277204"/>
    </source>
</evidence>
<gene>
    <name evidence="3" type="ORF">SMRZ_LOCUS21930</name>
</gene>
<dbReference type="InterPro" id="IPR036880">
    <property type="entry name" value="Kunitz_BPTI_sf"/>
</dbReference>
<dbReference type="GO" id="GO:0005615">
    <property type="term" value="C:extracellular space"/>
    <property type="evidence" value="ECO:0007669"/>
    <property type="project" value="TreeGrafter"/>
</dbReference>
<accession>A0A3P8CQZ7</accession>
<dbReference type="GO" id="GO:0004867">
    <property type="term" value="F:serine-type endopeptidase inhibitor activity"/>
    <property type="evidence" value="ECO:0007669"/>
    <property type="project" value="InterPro"/>
</dbReference>